<feature type="region of interest" description="Disordered" evidence="1">
    <location>
        <begin position="16"/>
        <end position="36"/>
    </location>
</feature>
<proteinExistence type="predicted"/>
<dbReference type="AlphaFoldDB" id="A0A392UIU1"/>
<evidence type="ECO:0000313" key="2">
    <source>
        <dbReference type="EMBL" id="MCI72544.1"/>
    </source>
</evidence>
<reference evidence="2 3" key="1">
    <citation type="journal article" date="2018" name="Front. Plant Sci.">
        <title>Red Clover (Trifolium pratense) and Zigzag Clover (T. medium) - A Picture of Genomic Similarities and Differences.</title>
        <authorList>
            <person name="Dluhosova J."/>
            <person name="Istvanek J."/>
            <person name="Nedelnik J."/>
            <person name="Repkova J."/>
        </authorList>
    </citation>
    <scope>NUCLEOTIDE SEQUENCE [LARGE SCALE GENOMIC DNA]</scope>
    <source>
        <strain evidence="3">cv. 10/8</strain>
        <tissue evidence="2">Leaf</tissue>
    </source>
</reference>
<evidence type="ECO:0000256" key="1">
    <source>
        <dbReference type="SAM" id="MobiDB-lite"/>
    </source>
</evidence>
<keyword evidence="3" id="KW-1185">Reference proteome</keyword>
<comment type="caution">
    <text evidence="2">The sequence shown here is derived from an EMBL/GenBank/DDBJ whole genome shotgun (WGS) entry which is preliminary data.</text>
</comment>
<sequence length="36" mass="3804">GGENGSERLEQTEKWQRLGDEKGALYGGGSVYSSGT</sequence>
<dbReference type="Proteomes" id="UP000265520">
    <property type="component" value="Unassembled WGS sequence"/>
</dbReference>
<evidence type="ECO:0000313" key="3">
    <source>
        <dbReference type="Proteomes" id="UP000265520"/>
    </source>
</evidence>
<dbReference type="EMBL" id="LXQA010819984">
    <property type="protein sequence ID" value="MCI72544.1"/>
    <property type="molecule type" value="Genomic_DNA"/>
</dbReference>
<name>A0A392UIU1_9FABA</name>
<protein>
    <submittedName>
        <fullName evidence="2">Uncharacterized protein</fullName>
    </submittedName>
</protein>
<accession>A0A392UIU1</accession>
<organism evidence="2 3">
    <name type="scientific">Trifolium medium</name>
    <dbReference type="NCBI Taxonomy" id="97028"/>
    <lineage>
        <taxon>Eukaryota</taxon>
        <taxon>Viridiplantae</taxon>
        <taxon>Streptophyta</taxon>
        <taxon>Embryophyta</taxon>
        <taxon>Tracheophyta</taxon>
        <taxon>Spermatophyta</taxon>
        <taxon>Magnoliopsida</taxon>
        <taxon>eudicotyledons</taxon>
        <taxon>Gunneridae</taxon>
        <taxon>Pentapetalae</taxon>
        <taxon>rosids</taxon>
        <taxon>fabids</taxon>
        <taxon>Fabales</taxon>
        <taxon>Fabaceae</taxon>
        <taxon>Papilionoideae</taxon>
        <taxon>50 kb inversion clade</taxon>
        <taxon>NPAAA clade</taxon>
        <taxon>Hologalegina</taxon>
        <taxon>IRL clade</taxon>
        <taxon>Trifolieae</taxon>
        <taxon>Trifolium</taxon>
    </lineage>
</organism>
<feature type="non-terminal residue" evidence="2">
    <location>
        <position position="1"/>
    </location>
</feature>